<dbReference type="PANTHER" id="PTHR40841">
    <property type="entry name" value="SIDEROPHORE TRIACETYLFUSARININE C ESTERASE"/>
    <property type="match status" value="1"/>
</dbReference>
<dbReference type="SUPFAM" id="SSF53474">
    <property type="entry name" value="alpha/beta-Hydrolases"/>
    <property type="match status" value="1"/>
</dbReference>
<feature type="chain" id="PRO_5028999064" evidence="3">
    <location>
        <begin position="25"/>
        <end position="298"/>
    </location>
</feature>
<dbReference type="PANTHER" id="PTHR40841:SF2">
    <property type="entry name" value="SIDEROPHORE-DEGRADING ESTERASE (EUROFUNG)"/>
    <property type="match status" value="1"/>
</dbReference>
<evidence type="ECO:0000313" key="5">
    <source>
        <dbReference type="Proteomes" id="UP000516148"/>
    </source>
</evidence>
<dbReference type="InterPro" id="IPR029058">
    <property type="entry name" value="AB_hydrolase_fold"/>
</dbReference>
<evidence type="ECO:0000256" key="2">
    <source>
        <dbReference type="ARBA" id="ARBA00022801"/>
    </source>
</evidence>
<dbReference type="Pfam" id="PF00756">
    <property type="entry name" value="Esterase"/>
    <property type="match status" value="1"/>
</dbReference>
<dbReference type="AlphaFoldDB" id="A0A7H0LJY2"/>
<dbReference type="Proteomes" id="UP000516148">
    <property type="component" value="Chromosome"/>
</dbReference>
<organism evidence="4 5">
    <name type="scientific">Sphingomonas alpina</name>
    <dbReference type="NCBI Taxonomy" id="653931"/>
    <lineage>
        <taxon>Bacteria</taxon>
        <taxon>Pseudomonadati</taxon>
        <taxon>Pseudomonadota</taxon>
        <taxon>Alphaproteobacteria</taxon>
        <taxon>Sphingomonadales</taxon>
        <taxon>Sphingomonadaceae</taxon>
        <taxon>Sphingomonas</taxon>
    </lineage>
</organism>
<dbReference type="RefSeq" id="WP_187762293.1">
    <property type="nucleotide sequence ID" value="NZ_CP061038.1"/>
</dbReference>
<evidence type="ECO:0000256" key="3">
    <source>
        <dbReference type="SAM" id="SignalP"/>
    </source>
</evidence>
<keyword evidence="5" id="KW-1185">Reference proteome</keyword>
<protein>
    <submittedName>
        <fullName evidence="4">Alpha/beta hydrolase</fullName>
    </submittedName>
</protein>
<accession>A0A7H0LJY2</accession>
<reference evidence="4 5" key="1">
    <citation type="submission" date="2020-09" db="EMBL/GenBank/DDBJ databases">
        <title>Sphingomonas sp., a new species isolated from pork steak.</title>
        <authorList>
            <person name="Heidler von Heilborn D."/>
        </authorList>
    </citation>
    <scope>NUCLEOTIDE SEQUENCE [LARGE SCALE GENOMIC DNA]</scope>
    <source>
        <strain evidence="5">S8-3T</strain>
    </source>
</reference>
<feature type="signal peptide" evidence="3">
    <location>
        <begin position="1"/>
        <end position="24"/>
    </location>
</feature>
<evidence type="ECO:0000256" key="1">
    <source>
        <dbReference type="ARBA" id="ARBA00005622"/>
    </source>
</evidence>
<comment type="similarity">
    <text evidence="1">Belongs to the esterase D family.</text>
</comment>
<gene>
    <name evidence="4" type="ORF">H3Z74_01655</name>
</gene>
<name>A0A7H0LJY2_9SPHN</name>
<dbReference type="EMBL" id="CP061038">
    <property type="protein sequence ID" value="QNQ09985.1"/>
    <property type="molecule type" value="Genomic_DNA"/>
</dbReference>
<sequence length="298" mass="33695">MKTSWMAALLAAALLPGCTVPVVAETAEGQPYELKDTQVWTVPDPATGRSYQLFVSLPASYAANPSRRYPVMYVADADYGFPLIRSISRRVNLEGPAIAEFILVGLSYAKGEDGMTSRRRDYTPTANAPMDVPKDQVHGQAWAYQYYLKKSVLPFVQARYRTDPARRIFMGHSYGALLGTRILFSDPGMFHDYILGSPSFWYDDRYMLRVEEDYARTHKDLPANIFMYVGAFEAVRPGDPRYNRKDDLVADMTTFETQLKSRHYPGLTIASRVLPEENHLTVFPPGFTRALQQVLPAR</sequence>
<dbReference type="KEGG" id="spap:H3Z74_01655"/>
<keyword evidence="2 4" id="KW-0378">Hydrolase</keyword>
<keyword evidence="3" id="KW-0732">Signal</keyword>
<dbReference type="InterPro" id="IPR000801">
    <property type="entry name" value="Esterase-like"/>
</dbReference>
<dbReference type="Gene3D" id="3.40.50.1820">
    <property type="entry name" value="alpha/beta hydrolase"/>
    <property type="match status" value="1"/>
</dbReference>
<dbReference type="GO" id="GO:0016788">
    <property type="term" value="F:hydrolase activity, acting on ester bonds"/>
    <property type="evidence" value="ECO:0007669"/>
    <property type="project" value="TreeGrafter"/>
</dbReference>
<evidence type="ECO:0000313" key="4">
    <source>
        <dbReference type="EMBL" id="QNQ09985.1"/>
    </source>
</evidence>
<dbReference type="InterPro" id="IPR052558">
    <property type="entry name" value="Siderophore_Hydrolase_D"/>
</dbReference>
<proteinExistence type="inferred from homology"/>